<evidence type="ECO:0000259" key="1">
    <source>
        <dbReference type="PROSITE" id="PS50943"/>
    </source>
</evidence>
<geneLocation type="plasmid" evidence="2">
    <name>pZZM403</name>
</geneLocation>
<dbReference type="InterPro" id="IPR001387">
    <property type="entry name" value="Cro/C1-type_HTH"/>
</dbReference>
<feature type="domain" description="HTH cro/C1-type" evidence="1">
    <location>
        <begin position="55"/>
        <end position="95"/>
    </location>
</feature>
<dbReference type="EMBL" id="CP001883">
    <property type="protein sequence ID" value="ADC33865.1"/>
    <property type="molecule type" value="Genomic_DNA"/>
</dbReference>
<proteinExistence type="predicted"/>
<dbReference type="CDD" id="cd00093">
    <property type="entry name" value="HTH_XRE"/>
    <property type="match status" value="1"/>
</dbReference>
<organism evidence="2">
    <name type="scientific">Zymomonas mobilis subsp. mobilis (strain ATCC 31821 / ZM4 / CP4)</name>
    <dbReference type="NCBI Taxonomy" id="264203"/>
    <lineage>
        <taxon>Bacteria</taxon>
        <taxon>Pseudomonadati</taxon>
        <taxon>Pseudomonadota</taxon>
        <taxon>Alphaproteobacteria</taxon>
        <taxon>Sphingomonadales</taxon>
        <taxon>Zymomonadaceae</taxon>
        <taxon>Zymomonas</taxon>
    </lineage>
</organism>
<protein>
    <submittedName>
        <fullName evidence="2">Transcriptional regulator, XRE family</fullName>
    </submittedName>
</protein>
<dbReference type="SUPFAM" id="SSF47413">
    <property type="entry name" value="lambda repressor-like DNA-binding domains"/>
    <property type="match status" value="1"/>
</dbReference>
<keyword evidence="2" id="KW-0614">Plasmid</keyword>
<reference evidence="2" key="1">
    <citation type="submission" date="2010-01" db="EMBL/GenBank/DDBJ databases">
        <title>Complete sequence of plasmid3 of Zymomonas mobilis subsp. mobilis ZM4.</title>
        <authorList>
            <consortium name="US DOE Joint Genome Institute"/>
            <person name="Lucas S."/>
            <person name="Copeland A."/>
            <person name="Lapidus A."/>
            <person name="Glavina del Rio T."/>
            <person name="Tice H."/>
            <person name="Bruce D."/>
            <person name="Goodwin L."/>
            <person name="Pitluck S."/>
            <person name="Balakireva M."/>
            <person name="Brettin T."/>
            <person name="Detter J.C."/>
            <person name="Han C."/>
            <person name="Larimer F."/>
            <person name="Land M."/>
            <person name="Hauser L."/>
            <person name="Kyrpides N."/>
            <person name="Mikhailova N."/>
            <person name="Pappas K."/>
        </authorList>
    </citation>
    <scope>NUCLEOTIDE SEQUENCE [LARGE SCALE GENOMIC DNA]</scope>
    <source>
        <strain evidence="2">ZM4</strain>
        <plasmid evidence="2">pZZM403</plasmid>
    </source>
</reference>
<name>A0A806CE03_ZYMMO</name>
<dbReference type="AlphaFoldDB" id="A0A806CE03"/>
<dbReference type="GeneID" id="79905403"/>
<dbReference type="PROSITE" id="PS50943">
    <property type="entry name" value="HTH_CROC1"/>
    <property type="match status" value="1"/>
</dbReference>
<dbReference type="Gene3D" id="1.10.260.40">
    <property type="entry name" value="lambda repressor-like DNA-binding domains"/>
    <property type="match status" value="1"/>
</dbReference>
<evidence type="ECO:0000313" key="2">
    <source>
        <dbReference type="EMBL" id="ADC33865.1"/>
    </source>
</evidence>
<dbReference type="GO" id="GO:0003677">
    <property type="term" value="F:DNA binding"/>
    <property type="evidence" value="ECO:0007669"/>
    <property type="project" value="InterPro"/>
</dbReference>
<sequence length="116" mass="13313">MGTVKLTPELMAQAMAEVDWDKIDAMTDEDIEQQIADNPDAAPLLNEKQQIGGMIQIIRRKLEMSQKAFAENFHLSIHALRDWEQGRRKPEQGTLNYLYVIRDNPDIVLRTIKHAA</sequence>
<gene>
    <name evidence="2" type="ORF">ZZM4_0092</name>
</gene>
<dbReference type="InterPro" id="IPR010982">
    <property type="entry name" value="Lambda_DNA-bd_dom_sf"/>
</dbReference>
<accession>A0A806CE03</accession>
<dbReference type="RefSeq" id="WP_012482059.1">
    <property type="nucleotide sequence ID" value="NC_013786.1"/>
</dbReference>